<feature type="compositionally biased region" description="Low complexity" evidence="4">
    <location>
        <begin position="66"/>
        <end position="84"/>
    </location>
</feature>
<dbReference type="PANTHER" id="PTHR41237">
    <property type="entry name" value="37S RIBOSOMAL PROTEIN MRP21, MITOCHONDRIAL"/>
    <property type="match status" value="1"/>
</dbReference>
<evidence type="ECO:0000256" key="2">
    <source>
        <dbReference type="ARBA" id="ARBA00022980"/>
    </source>
</evidence>
<reference evidence="5" key="1">
    <citation type="journal article" date="2023" name="Mol. Phylogenet. Evol.">
        <title>Genome-scale phylogeny and comparative genomics of the fungal order Sordariales.</title>
        <authorList>
            <person name="Hensen N."/>
            <person name="Bonometti L."/>
            <person name="Westerberg I."/>
            <person name="Brannstrom I.O."/>
            <person name="Guillou S."/>
            <person name="Cros-Aarteil S."/>
            <person name="Calhoun S."/>
            <person name="Haridas S."/>
            <person name="Kuo A."/>
            <person name="Mondo S."/>
            <person name="Pangilinan J."/>
            <person name="Riley R."/>
            <person name="LaButti K."/>
            <person name="Andreopoulos B."/>
            <person name="Lipzen A."/>
            <person name="Chen C."/>
            <person name="Yan M."/>
            <person name="Daum C."/>
            <person name="Ng V."/>
            <person name="Clum A."/>
            <person name="Steindorff A."/>
            <person name="Ohm R.A."/>
            <person name="Martin F."/>
            <person name="Silar P."/>
            <person name="Natvig D.O."/>
            <person name="Lalanne C."/>
            <person name="Gautier V."/>
            <person name="Ament-Velasquez S.L."/>
            <person name="Kruys A."/>
            <person name="Hutchinson M.I."/>
            <person name="Powell A.J."/>
            <person name="Barry K."/>
            <person name="Miller A.N."/>
            <person name="Grigoriev I.V."/>
            <person name="Debuchy R."/>
            <person name="Gladieux P."/>
            <person name="Hiltunen Thoren M."/>
            <person name="Johannesson H."/>
        </authorList>
    </citation>
    <scope>NUCLEOTIDE SEQUENCE</scope>
    <source>
        <strain evidence="5">FGSC 1904</strain>
    </source>
</reference>
<proteinExistence type="inferred from homology"/>
<dbReference type="InterPro" id="IPR052837">
    <property type="entry name" value="Mitoribosomal_bS21"/>
</dbReference>
<dbReference type="Proteomes" id="UP001281003">
    <property type="component" value="Unassembled WGS sequence"/>
</dbReference>
<feature type="region of interest" description="Disordered" evidence="4">
    <location>
        <begin position="22"/>
        <end position="47"/>
    </location>
</feature>
<keyword evidence="6" id="KW-1185">Reference proteome</keyword>
<evidence type="ECO:0008006" key="7">
    <source>
        <dbReference type="Google" id="ProtNLM"/>
    </source>
</evidence>
<dbReference type="Pfam" id="PF01165">
    <property type="entry name" value="Ribosomal_S21"/>
    <property type="match status" value="1"/>
</dbReference>
<accession>A0AAE0PEG3</accession>
<dbReference type="AlphaFoldDB" id="A0AAE0PEG3"/>
<dbReference type="InterPro" id="IPR001911">
    <property type="entry name" value="Ribosomal_bS21"/>
</dbReference>
<evidence type="ECO:0000256" key="3">
    <source>
        <dbReference type="ARBA" id="ARBA00023274"/>
    </source>
</evidence>
<dbReference type="GO" id="GO:0003735">
    <property type="term" value="F:structural constituent of ribosome"/>
    <property type="evidence" value="ECO:0007669"/>
    <property type="project" value="InterPro"/>
</dbReference>
<dbReference type="EMBL" id="JAUTDP010000006">
    <property type="protein sequence ID" value="KAK3398312.1"/>
    <property type="molecule type" value="Genomic_DNA"/>
</dbReference>
<evidence type="ECO:0000313" key="6">
    <source>
        <dbReference type="Proteomes" id="UP001281003"/>
    </source>
</evidence>
<gene>
    <name evidence="5" type="ORF">B0T20DRAFT_205418</name>
</gene>
<dbReference type="GO" id="GO:0005763">
    <property type="term" value="C:mitochondrial small ribosomal subunit"/>
    <property type="evidence" value="ECO:0007669"/>
    <property type="project" value="TreeGrafter"/>
</dbReference>
<keyword evidence="2" id="KW-0689">Ribosomal protein</keyword>
<dbReference type="GO" id="GO:0070124">
    <property type="term" value="P:mitochondrial translational initiation"/>
    <property type="evidence" value="ECO:0007669"/>
    <property type="project" value="TreeGrafter"/>
</dbReference>
<evidence type="ECO:0000313" key="5">
    <source>
        <dbReference type="EMBL" id="KAK3398312.1"/>
    </source>
</evidence>
<comment type="similarity">
    <text evidence="1">Belongs to the bacterial ribosomal protein bS21 family.</text>
</comment>
<feature type="region of interest" description="Disordered" evidence="4">
    <location>
        <begin position="66"/>
        <end position="144"/>
    </location>
</feature>
<name>A0AAE0PEG3_SORBR</name>
<organism evidence="5 6">
    <name type="scientific">Sordaria brevicollis</name>
    <dbReference type="NCBI Taxonomy" id="83679"/>
    <lineage>
        <taxon>Eukaryota</taxon>
        <taxon>Fungi</taxon>
        <taxon>Dikarya</taxon>
        <taxon>Ascomycota</taxon>
        <taxon>Pezizomycotina</taxon>
        <taxon>Sordariomycetes</taxon>
        <taxon>Sordariomycetidae</taxon>
        <taxon>Sordariales</taxon>
        <taxon>Sordariaceae</taxon>
        <taxon>Sordaria</taxon>
    </lineage>
</organism>
<sequence>MELRSALQSVYRTTVAAASAVGRQQASSSFSTSARVQSFQRPSSPYVKPSIQALRASLSNRKAAAAGADANASSPSSSSSSAAAGLPPRPPTTFKDDPWSIVDAINKDSDASSSSSPSTLGGALYSSNPRKTSSSLSSSGSSTMQTWNETDFELRHMAPQQELNIRLRPSTGRTFYVSGQTDFATALRNLSRACAQNNVKRDVRMQKFHERPGLKRKRLRSERWRARFKIGFKAAVNRTFELKNQGW</sequence>
<dbReference type="NCBIfam" id="TIGR00030">
    <property type="entry name" value="S21p"/>
    <property type="match status" value="1"/>
</dbReference>
<feature type="compositionally biased region" description="Low complexity" evidence="4">
    <location>
        <begin position="126"/>
        <end position="142"/>
    </location>
</feature>
<dbReference type="PANTHER" id="PTHR41237:SF1">
    <property type="entry name" value="SMALL RIBOSOMAL SUBUNIT PROTEIN BS21M"/>
    <property type="match status" value="1"/>
</dbReference>
<reference evidence="5" key="2">
    <citation type="submission" date="2023-07" db="EMBL/GenBank/DDBJ databases">
        <authorList>
            <consortium name="Lawrence Berkeley National Laboratory"/>
            <person name="Haridas S."/>
            <person name="Hensen N."/>
            <person name="Bonometti L."/>
            <person name="Westerberg I."/>
            <person name="Brannstrom I.O."/>
            <person name="Guillou S."/>
            <person name="Cros-Aarteil S."/>
            <person name="Calhoun S."/>
            <person name="Kuo A."/>
            <person name="Mondo S."/>
            <person name="Pangilinan J."/>
            <person name="Riley R."/>
            <person name="LaButti K."/>
            <person name="Andreopoulos B."/>
            <person name="Lipzen A."/>
            <person name="Chen C."/>
            <person name="Yanf M."/>
            <person name="Daum C."/>
            <person name="Ng V."/>
            <person name="Clum A."/>
            <person name="Steindorff A."/>
            <person name="Ohm R."/>
            <person name="Martin F."/>
            <person name="Silar P."/>
            <person name="Natvig D."/>
            <person name="Lalanne C."/>
            <person name="Gautier V."/>
            <person name="Ament-velasquez S.L."/>
            <person name="Kruys A."/>
            <person name="Hutchinson M.I."/>
            <person name="Powell A.J."/>
            <person name="Barry K."/>
            <person name="Miller A.N."/>
            <person name="Grigoriev I.V."/>
            <person name="Debuchy R."/>
            <person name="Gladieux P."/>
            <person name="Thoren M.H."/>
            <person name="Johannesson H."/>
        </authorList>
    </citation>
    <scope>NUCLEOTIDE SEQUENCE</scope>
    <source>
        <strain evidence="5">FGSC 1904</strain>
    </source>
</reference>
<evidence type="ECO:0000256" key="1">
    <source>
        <dbReference type="ARBA" id="ARBA00006640"/>
    </source>
</evidence>
<protein>
    <recommendedName>
        <fullName evidence="7">Ribosomal protein S21</fullName>
    </recommendedName>
</protein>
<keyword evidence="3" id="KW-0687">Ribonucleoprotein</keyword>
<evidence type="ECO:0000256" key="4">
    <source>
        <dbReference type="SAM" id="MobiDB-lite"/>
    </source>
</evidence>
<comment type="caution">
    <text evidence="5">The sequence shown here is derived from an EMBL/GenBank/DDBJ whole genome shotgun (WGS) entry which is preliminary data.</text>
</comment>
<feature type="compositionally biased region" description="Polar residues" evidence="4">
    <location>
        <begin position="22"/>
        <end position="43"/>
    </location>
</feature>